<dbReference type="InterPro" id="IPR018357">
    <property type="entry name" value="Hexapep_transf_CS"/>
</dbReference>
<comment type="similarity">
    <text evidence="1">Belongs to the transferase hexapeptide repeat family.</text>
</comment>
<feature type="active site" description="Proton acceptor" evidence="5">
    <location>
        <position position="136"/>
    </location>
</feature>
<dbReference type="Proteomes" id="UP000321926">
    <property type="component" value="Unassembled WGS sequence"/>
</dbReference>
<dbReference type="Pfam" id="PF17836">
    <property type="entry name" value="PglD_N"/>
    <property type="match status" value="1"/>
</dbReference>
<comment type="caution">
    <text evidence="8">The sequence shown here is derived from an EMBL/GenBank/DDBJ whole genome shotgun (WGS) entry which is preliminary data.</text>
</comment>
<dbReference type="Gene3D" id="3.40.50.20">
    <property type="match status" value="1"/>
</dbReference>
<name>A0A5C8KBH5_9BACT</name>
<dbReference type="PANTHER" id="PTHR43300">
    <property type="entry name" value="ACETYLTRANSFERASE"/>
    <property type="match status" value="1"/>
</dbReference>
<evidence type="ECO:0000256" key="4">
    <source>
        <dbReference type="ARBA" id="ARBA00023315"/>
    </source>
</evidence>
<keyword evidence="4" id="KW-0012">Acyltransferase</keyword>
<feature type="binding site" evidence="6">
    <location>
        <position position="68"/>
    </location>
    <ligand>
        <name>substrate</name>
    </ligand>
</feature>
<feature type="site" description="Increases basicity of active site His" evidence="5">
    <location>
        <position position="137"/>
    </location>
</feature>
<dbReference type="Pfam" id="PF00132">
    <property type="entry name" value="Hexapep"/>
    <property type="match status" value="1"/>
</dbReference>
<reference evidence="8 9" key="1">
    <citation type="submission" date="2019-08" db="EMBL/GenBank/DDBJ databases">
        <authorList>
            <person name="Shi S."/>
        </authorList>
    </citation>
    <scope>NUCLEOTIDE SEQUENCE [LARGE SCALE GENOMIC DNA]</scope>
    <source>
        <strain evidence="8 9">GY10130</strain>
    </source>
</reference>
<dbReference type="SUPFAM" id="SSF51161">
    <property type="entry name" value="Trimeric LpxA-like enzymes"/>
    <property type="match status" value="1"/>
</dbReference>
<evidence type="ECO:0000256" key="6">
    <source>
        <dbReference type="PIRSR" id="PIRSR620019-2"/>
    </source>
</evidence>
<dbReference type="InterPro" id="IPR020019">
    <property type="entry name" value="AcTrfase_PglD-like"/>
</dbReference>
<accession>A0A5C8KBH5</accession>
<evidence type="ECO:0000313" key="9">
    <source>
        <dbReference type="Proteomes" id="UP000321926"/>
    </source>
</evidence>
<evidence type="ECO:0000256" key="1">
    <source>
        <dbReference type="ARBA" id="ARBA00007274"/>
    </source>
</evidence>
<evidence type="ECO:0000256" key="2">
    <source>
        <dbReference type="ARBA" id="ARBA00022679"/>
    </source>
</evidence>
<keyword evidence="3" id="KW-0677">Repeat</keyword>
<feature type="domain" description="PglD N-terminal" evidence="7">
    <location>
        <begin position="2"/>
        <end position="78"/>
    </location>
</feature>
<gene>
    <name evidence="8" type="ORF">FVR03_10100</name>
</gene>
<evidence type="ECO:0000259" key="7">
    <source>
        <dbReference type="Pfam" id="PF17836"/>
    </source>
</evidence>
<dbReference type="EMBL" id="VRTY01000031">
    <property type="protein sequence ID" value="TXK46962.1"/>
    <property type="molecule type" value="Genomic_DNA"/>
</dbReference>
<dbReference type="NCBIfam" id="TIGR03570">
    <property type="entry name" value="NeuD_NnaD"/>
    <property type="match status" value="1"/>
</dbReference>
<dbReference type="InterPro" id="IPR041561">
    <property type="entry name" value="PglD_N"/>
</dbReference>
<dbReference type="CDD" id="cd03360">
    <property type="entry name" value="LbH_AT_putative"/>
    <property type="match status" value="1"/>
</dbReference>
<dbReference type="Gene3D" id="2.160.10.10">
    <property type="entry name" value="Hexapeptide repeat proteins"/>
    <property type="match status" value="1"/>
</dbReference>
<dbReference type="InterPro" id="IPR050179">
    <property type="entry name" value="Trans_hexapeptide_repeat"/>
</dbReference>
<dbReference type="AlphaFoldDB" id="A0A5C8KBH5"/>
<protein>
    <submittedName>
        <fullName evidence="8">Acetyltransferase</fullName>
    </submittedName>
</protein>
<keyword evidence="9" id="KW-1185">Reference proteome</keyword>
<evidence type="ECO:0000256" key="3">
    <source>
        <dbReference type="ARBA" id="ARBA00022737"/>
    </source>
</evidence>
<dbReference type="InterPro" id="IPR001451">
    <property type="entry name" value="Hexapep"/>
</dbReference>
<dbReference type="OrthoDB" id="708224at2"/>
<dbReference type="RefSeq" id="WP_147921626.1">
    <property type="nucleotide sequence ID" value="NZ_VRTY01000031.1"/>
</dbReference>
<keyword evidence="2 8" id="KW-0808">Transferase</keyword>
<dbReference type="InterPro" id="IPR011004">
    <property type="entry name" value="Trimer_LpxA-like_sf"/>
</dbReference>
<organism evidence="8 9">
    <name type="scientific">Pontibacter qinzhouensis</name>
    <dbReference type="NCBI Taxonomy" id="2603253"/>
    <lineage>
        <taxon>Bacteria</taxon>
        <taxon>Pseudomonadati</taxon>
        <taxon>Bacteroidota</taxon>
        <taxon>Cytophagia</taxon>
        <taxon>Cytophagales</taxon>
        <taxon>Hymenobacteraceae</taxon>
        <taxon>Pontibacter</taxon>
    </lineage>
</organism>
<dbReference type="GO" id="GO:0016746">
    <property type="term" value="F:acyltransferase activity"/>
    <property type="evidence" value="ECO:0007669"/>
    <property type="project" value="UniProtKB-KW"/>
</dbReference>
<dbReference type="PROSITE" id="PS00101">
    <property type="entry name" value="HEXAPEP_TRANSFERASES"/>
    <property type="match status" value="1"/>
</dbReference>
<evidence type="ECO:0000256" key="5">
    <source>
        <dbReference type="PIRSR" id="PIRSR620019-1"/>
    </source>
</evidence>
<proteinExistence type="inferred from homology"/>
<evidence type="ECO:0000313" key="8">
    <source>
        <dbReference type="EMBL" id="TXK46962.1"/>
    </source>
</evidence>
<sequence length="210" mass="21963">MIILGAKGHAKDVLSVLAKNKQLQDLYFFDDVSKDLSEKLYGIYPIINSIDEAKLVLQQSPEFAIGLGSPKSRSFLCSKFLSLGGKLQAVISTSASIGQYDVELGPGLNIMANVYISNGVKLSTGVLINAGALLHHDVSIGRFSEISPGAIITGEVTIGDFVSIGAGATILPKVKIGNNVVIGAGAVVTKDIPDHTVAVGVPAKIIKSNY</sequence>